<keyword evidence="1" id="KW-0732">Signal</keyword>
<feature type="signal peptide" evidence="1">
    <location>
        <begin position="1"/>
        <end position="22"/>
    </location>
</feature>
<evidence type="ECO:0000313" key="3">
    <source>
        <dbReference type="Proteomes" id="UP001165367"/>
    </source>
</evidence>
<dbReference type="Proteomes" id="UP001165367">
    <property type="component" value="Unassembled WGS sequence"/>
</dbReference>
<evidence type="ECO:0000313" key="2">
    <source>
        <dbReference type="EMBL" id="MCG2617750.1"/>
    </source>
</evidence>
<protein>
    <recommendedName>
        <fullName evidence="4">Tetratricopeptide repeat protein</fullName>
    </recommendedName>
</protein>
<feature type="chain" id="PRO_5045207725" description="Tetratricopeptide repeat protein" evidence="1">
    <location>
        <begin position="23"/>
        <end position="368"/>
    </location>
</feature>
<dbReference type="RefSeq" id="WP_237876571.1">
    <property type="nucleotide sequence ID" value="NZ_JAKLTR010000025.1"/>
</dbReference>
<reference evidence="2" key="1">
    <citation type="submission" date="2022-01" db="EMBL/GenBank/DDBJ databases">
        <authorList>
            <person name="Jo J.-H."/>
            <person name="Im W.-T."/>
        </authorList>
    </citation>
    <scope>NUCLEOTIDE SEQUENCE</scope>
    <source>
        <strain evidence="2">NA20</strain>
    </source>
</reference>
<keyword evidence="3" id="KW-1185">Reference proteome</keyword>
<evidence type="ECO:0000256" key="1">
    <source>
        <dbReference type="SAM" id="SignalP"/>
    </source>
</evidence>
<accession>A0ABS9KZJ7</accession>
<comment type="caution">
    <text evidence="2">The sequence shown here is derived from an EMBL/GenBank/DDBJ whole genome shotgun (WGS) entry which is preliminary data.</text>
</comment>
<proteinExistence type="predicted"/>
<evidence type="ECO:0008006" key="4">
    <source>
        <dbReference type="Google" id="ProtNLM"/>
    </source>
</evidence>
<name>A0ABS9KZJ7_9BACT</name>
<gene>
    <name evidence="2" type="ORF">LZZ85_25840</name>
</gene>
<organism evidence="2 3">
    <name type="scientific">Terrimonas ginsenosidimutans</name>
    <dbReference type="NCBI Taxonomy" id="2908004"/>
    <lineage>
        <taxon>Bacteria</taxon>
        <taxon>Pseudomonadati</taxon>
        <taxon>Bacteroidota</taxon>
        <taxon>Chitinophagia</taxon>
        <taxon>Chitinophagales</taxon>
        <taxon>Chitinophagaceae</taxon>
        <taxon>Terrimonas</taxon>
    </lineage>
</organism>
<dbReference type="EMBL" id="JAKLTR010000025">
    <property type="protein sequence ID" value="MCG2617750.1"/>
    <property type="molecule type" value="Genomic_DNA"/>
</dbReference>
<sequence>MKMILRAFIYVGFSFLGLTAFAQKPTATDYDYSNKKVVLPAIIQNLTKDNRYAISVPRQLSYWGREDEILTEIWNPIATVMELSAKLHQVKYDYKFEIVASGMSDMRGQMARKIVTELTGTDNIKREARGFVRDFTCRFPCTLYIRNEKDSLLQTIEIASKDEVFTATMHRDFLMVENKPPYLKPENPYFSEKELMDAETMYHDALAKKIEQVVASKVLERARAAISHLFRDYNTYKQTYGWGFVKTKNRVNDYNDLDQAVARFRVALDSLEKGNFAFSRNVCDSLGVIYAGVLQANEARVDKNVKEILYYNLSHVNLLSGHFAEAREYYKQFIQSGVSERSPLAYELKGRIELFEFYGKIKSSVKAG</sequence>